<protein>
    <submittedName>
        <fullName evidence="3">Uncharacterized protein</fullName>
    </submittedName>
</protein>
<keyword evidence="4" id="KW-1185">Reference proteome</keyword>
<dbReference type="RefSeq" id="WP_308862719.1">
    <property type="nucleotide sequence ID" value="NZ_JAVHUL010000001.1"/>
</dbReference>
<proteinExistence type="predicted"/>
<accession>A0ABU0ZXB7</accession>
<gene>
    <name evidence="3" type="ORF">RBU60_00855</name>
</gene>
<evidence type="ECO:0000256" key="1">
    <source>
        <dbReference type="SAM" id="MobiDB-lite"/>
    </source>
</evidence>
<dbReference type="Proteomes" id="UP001230915">
    <property type="component" value="Unassembled WGS sequence"/>
</dbReference>
<feature type="transmembrane region" description="Helical" evidence="2">
    <location>
        <begin position="45"/>
        <end position="65"/>
    </location>
</feature>
<dbReference type="EMBL" id="JAVHUL010000001">
    <property type="protein sequence ID" value="MDQ7916112.1"/>
    <property type="molecule type" value="Genomic_DNA"/>
</dbReference>
<comment type="caution">
    <text evidence="3">The sequence shown here is derived from an EMBL/GenBank/DDBJ whole genome shotgun (WGS) entry which is preliminary data.</text>
</comment>
<sequence length="66" mass="7578">MFTEKSRHMEEPVETKKNDSPEAKLKSKKTTSKPVLDFFKTIGEYIWMGVLGIGAFLAWLISFLLI</sequence>
<keyword evidence="2" id="KW-1133">Transmembrane helix</keyword>
<evidence type="ECO:0000313" key="4">
    <source>
        <dbReference type="Proteomes" id="UP001230915"/>
    </source>
</evidence>
<name>A0ABU0ZXB7_9FLAO</name>
<evidence type="ECO:0000256" key="2">
    <source>
        <dbReference type="SAM" id="Phobius"/>
    </source>
</evidence>
<keyword evidence="2" id="KW-0812">Transmembrane</keyword>
<reference evidence="3 4" key="1">
    <citation type="submission" date="2023-08" db="EMBL/GenBank/DDBJ databases">
        <title>Mesonia sp. MT50, isolated from deep-sea sediment of the Mariana Trench.</title>
        <authorList>
            <person name="Fu H."/>
        </authorList>
    </citation>
    <scope>NUCLEOTIDE SEQUENCE [LARGE SCALE GENOMIC DNA]</scope>
    <source>
        <strain evidence="3 4">MT50</strain>
    </source>
</reference>
<feature type="compositionally biased region" description="Basic and acidic residues" evidence="1">
    <location>
        <begin position="1"/>
        <end position="25"/>
    </location>
</feature>
<evidence type="ECO:0000313" key="3">
    <source>
        <dbReference type="EMBL" id="MDQ7916112.1"/>
    </source>
</evidence>
<feature type="region of interest" description="Disordered" evidence="1">
    <location>
        <begin position="1"/>
        <end position="29"/>
    </location>
</feature>
<keyword evidence="2" id="KW-0472">Membrane</keyword>
<organism evidence="3 4">
    <name type="scientific">Mesonia profundi</name>
    <dbReference type="NCBI Taxonomy" id="3070998"/>
    <lineage>
        <taxon>Bacteria</taxon>
        <taxon>Pseudomonadati</taxon>
        <taxon>Bacteroidota</taxon>
        <taxon>Flavobacteriia</taxon>
        <taxon>Flavobacteriales</taxon>
        <taxon>Flavobacteriaceae</taxon>
        <taxon>Mesonia</taxon>
    </lineage>
</organism>